<dbReference type="InterPro" id="IPR010562">
    <property type="entry name" value="Haemolymph_juvenile_hormone-bd"/>
</dbReference>
<reference evidence="3" key="1">
    <citation type="submission" date="2025-08" db="UniProtKB">
        <authorList>
            <consortium name="RefSeq"/>
        </authorList>
    </citation>
    <scope>IDENTIFICATION</scope>
    <source>
        <tissue evidence="3">Whole larvae</tissue>
    </source>
</reference>
<keyword evidence="2" id="KW-1185">Reference proteome</keyword>
<dbReference type="RefSeq" id="XP_026749101.1">
    <property type="nucleotide sequence ID" value="XM_026893300.3"/>
</dbReference>
<proteinExistence type="predicted"/>
<feature type="chain" id="PRO_5026998451" evidence="1">
    <location>
        <begin position="20"/>
        <end position="250"/>
    </location>
</feature>
<gene>
    <name evidence="3" type="primary">LOC113509873</name>
</gene>
<dbReference type="Gene3D" id="3.15.10.30">
    <property type="entry name" value="Haemolymph juvenile hormone binding protein"/>
    <property type="match status" value="1"/>
</dbReference>
<organism evidence="2 3">
    <name type="scientific">Galleria mellonella</name>
    <name type="common">Greater wax moth</name>
    <dbReference type="NCBI Taxonomy" id="7137"/>
    <lineage>
        <taxon>Eukaryota</taxon>
        <taxon>Metazoa</taxon>
        <taxon>Ecdysozoa</taxon>
        <taxon>Arthropoda</taxon>
        <taxon>Hexapoda</taxon>
        <taxon>Insecta</taxon>
        <taxon>Pterygota</taxon>
        <taxon>Neoptera</taxon>
        <taxon>Endopterygota</taxon>
        <taxon>Lepidoptera</taxon>
        <taxon>Glossata</taxon>
        <taxon>Ditrysia</taxon>
        <taxon>Pyraloidea</taxon>
        <taxon>Pyralidae</taxon>
        <taxon>Galleriinae</taxon>
        <taxon>Galleria</taxon>
    </lineage>
</organism>
<evidence type="ECO:0000313" key="3">
    <source>
        <dbReference type="RefSeq" id="XP_026749101.1"/>
    </source>
</evidence>
<protein>
    <submittedName>
        <fullName evidence="3">Uncharacterized protein LOC113509873</fullName>
    </submittedName>
</protein>
<dbReference type="GeneID" id="113509873"/>
<evidence type="ECO:0000313" key="2">
    <source>
        <dbReference type="Proteomes" id="UP001652740"/>
    </source>
</evidence>
<dbReference type="KEGG" id="gmw:113509873"/>
<dbReference type="Proteomes" id="UP001652740">
    <property type="component" value="Unplaced"/>
</dbReference>
<dbReference type="SMART" id="SM00700">
    <property type="entry name" value="JHBP"/>
    <property type="match status" value="1"/>
</dbReference>
<dbReference type="OrthoDB" id="7351828at2759"/>
<name>A0A6J1WG91_GALME</name>
<dbReference type="InParanoid" id="A0A6J1WG91"/>
<dbReference type="AlphaFoldDB" id="A0A6J1WG91"/>
<evidence type="ECO:0000256" key="1">
    <source>
        <dbReference type="SAM" id="SignalP"/>
    </source>
</evidence>
<dbReference type="PROSITE" id="PS51257">
    <property type="entry name" value="PROKAR_LIPOPROTEIN"/>
    <property type="match status" value="1"/>
</dbReference>
<accession>A0A6J1WG91</accession>
<keyword evidence="1" id="KW-0732">Signal</keyword>
<sequence length="250" mass="28776">MLLRCIRFLLCTLILVVVGASCDVLFRQNVRSEQPATPALPFPTCNSNDIECLRRGLRTFFILMDSGYVGMKPIDPVIVNSVAISLPEEQTSFLLRRANVTGTKWTRLADRKFYLRGGKSGVTFNTDLHVTGEFTMLMASRLEPYIAHLTMDIENVETNITYNWFSERRIDKEDYIFIGPERIAVRNMRLPTFFLQPNSEDSSIIEHMLQSKQSILDHISNEITAAVMHDVVDNFRLFASKVPIKYYYNY</sequence>
<feature type="signal peptide" evidence="1">
    <location>
        <begin position="1"/>
        <end position="19"/>
    </location>
</feature>
<dbReference type="InterPro" id="IPR038606">
    <property type="entry name" value="To_sf"/>
</dbReference>